<organism evidence="1 2">
    <name type="scientific">Smallanthus sonchifolius</name>
    <dbReference type="NCBI Taxonomy" id="185202"/>
    <lineage>
        <taxon>Eukaryota</taxon>
        <taxon>Viridiplantae</taxon>
        <taxon>Streptophyta</taxon>
        <taxon>Embryophyta</taxon>
        <taxon>Tracheophyta</taxon>
        <taxon>Spermatophyta</taxon>
        <taxon>Magnoliopsida</taxon>
        <taxon>eudicotyledons</taxon>
        <taxon>Gunneridae</taxon>
        <taxon>Pentapetalae</taxon>
        <taxon>asterids</taxon>
        <taxon>campanulids</taxon>
        <taxon>Asterales</taxon>
        <taxon>Asteraceae</taxon>
        <taxon>Asteroideae</taxon>
        <taxon>Heliantheae alliance</taxon>
        <taxon>Millerieae</taxon>
        <taxon>Smallanthus</taxon>
    </lineage>
</organism>
<reference evidence="2" key="1">
    <citation type="journal article" date="2022" name="Mol. Ecol. Resour.">
        <title>The genomes of chicory, endive, great burdock and yacon provide insights into Asteraceae palaeo-polyploidization history and plant inulin production.</title>
        <authorList>
            <person name="Fan W."/>
            <person name="Wang S."/>
            <person name="Wang H."/>
            <person name="Wang A."/>
            <person name="Jiang F."/>
            <person name="Liu H."/>
            <person name="Zhao H."/>
            <person name="Xu D."/>
            <person name="Zhang Y."/>
        </authorList>
    </citation>
    <scope>NUCLEOTIDE SEQUENCE [LARGE SCALE GENOMIC DNA]</scope>
    <source>
        <strain evidence="2">cv. Yunnan</strain>
    </source>
</reference>
<sequence>MCGFEPTDDLQQLPAFTSAYKYSSDIQKAYDGFKKHFNDCLYYIQHMVAFEDLTPSLYNEYKANCSEHILRLKTYNRMHIKSIFKQHEHTSEEMKQLSVRYTELNSDIQERIEEIKEYNQCILQEIKGKKERMDALMQRISDPDTKIKSRDRLIEEVKDLKISKTRMKHVKRYSEWKNYIDETKTRLDQTWNSLYEAEISVNSLRLQNVVELSKIQKKTLSSEQEQQFVSRTNELKSLLTRCIQLSKEEQAAIEKINQLDEE</sequence>
<evidence type="ECO:0000313" key="2">
    <source>
        <dbReference type="Proteomes" id="UP001056120"/>
    </source>
</evidence>
<keyword evidence="2" id="KW-1185">Reference proteome</keyword>
<evidence type="ECO:0000313" key="1">
    <source>
        <dbReference type="EMBL" id="KAI3800105.1"/>
    </source>
</evidence>
<protein>
    <submittedName>
        <fullName evidence="1">Uncharacterized protein</fullName>
    </submittedName>
</protein>
<dbReference type="EMBL" id="CM042028">
    <property type="protein sequence ID" value="KAI3800105.1"/>
    <property type="molecule type" value="Genomic_DNA"/>
</dbReference>
<accession>A0ACB9HYA8</accession>
<comment type="caution">
    <text evidence="1">The sequence shown here is derived from an EMBL/GenBank/DDBJ whole genome shotgun (WGS) entry which is preliminary data.</text>
</comment>
<dbReference type="Proteomes" id="UP001056120">
    <property type="component" value="Linkage Group LG11"/>
</dbReference>
<proteinExistence type="predicted"/>
<reference evidence="1 2" key="2">
    <citation type="journal article" date="2022" name="Mol. Ecol. Resour.">
        <title>The genomes of chicory, endive, great burdock and yacon provide insights into Asteraceae paleo-polyploidization history and plant inulin production.</title>
        <authorList>
            <person name="Fan W."/>
            <person name="Wang S."/>
            <person name="Wang H."/>
            <person name="Wang A."/>
            <person name="Jiang F."/>
            <person name="Liu H."/>
            <person name="Zhao H."/>
            <person name="Xu D."/>
            <person name="Zhang Y."/>
        </authorList>
    </citation>
    <scope>NUCLEOTIDE SEQUENCE [LARGE SCALE GENOMIC DNA]</scope>
    <source>
        <strain evidence="2">cv. Yunnan</strain>
        <tissue evidence="1">Leaves</tissue>
    </source>
</reference>
<name>A0ACB9HYA8_9ASTR</name>
<gene>
    <name evidence="1" type="ORF">L1987_35413</name>
</gene>